<sequence length="84" mass="9205">AAASYKRGHSLSLQYFGFGRAGAQGKPKHETMHGKSETGAETEMMGSSVEDRRTIEVDVNRPADHDGETLEARNPTAKKLWTIC</sequence>
<accession>K0SNN6</accession>
<feature type="compositionally biased region" description="Basic and acidic residues" evidence="1">
    <location>
        <begin position="49"/>
        <end position="71"/>
    </location>
</feature>
<evidence type="ECO:0000313" key="2">
    <source>
        <dbReference type="EMBL" id="EJK66579.1"/>
    </source>
</evidence>
<dbReference type="AlphaFoldDB" id="K0SNN6"/>
<feature type="compositionally biased region" description="Basic and acidic residues" evidence="1">
    <location>
        <begin position="27"/>
        <end position="38"/>
    </location>
</feature>
<reference evidence="2 3" key="1">
    <citation type="journal article" date="2012" name="Genome Biol.">
        <title>Genome and low-iron response of an oceanic diatom adapted to chronic iron limitation.</title>
        <authorList>
            <person name="Lommer M."/>
            <person name="Specht M."/>
            <person name="Roy A.S."/>
            <person name="Kraemer L."/>
            <person name="Andreson R."/>
            <person name="Gutowska M.A."/>
            <person name="Wolf J."/>
            <person name="Bergner S.V."/>
            <person name="Schilhabel M.B."/>
            <person name="Klostermeier U.C."/>
            <person name="Beiko R.G."/>
            <person name="Rosenstiel P."/>
            <person name="Hippler M."/>
            <person name="Laroche J."/>
        </authorList>
    </citation>
    <scope>NUCLEOTIDE SEQUENCE [LARGE SCALE GENOMIC DNA]</scope>
    <source>
        <strain evidence="2 3">CCMP1005</strain>
    </source>
</reference>
<evidence type="ECO:0000313" key="3">
    <source>
        <dbReference type="Proteomes" id="UP000266841"/>
    </source>
</evidence>
<name>K0SNN6_THAOC</name>
<comment type="caution">
    <text evidence="2">The sequence shown here is derived from an EMBL/GenBank/DDBJ whole genome shotgun (WGS) entry which is preliminary data.</text>
</comment>
<proteinExistence type="predicted"/>
<evidence type="ECO:0000256" key="1">
    <source>
        <dbReference type="SAM" id="MobiDB-lite"/>
    </source>
</evidence>
<organism evidence="2 3">
    <name type="scientific">Thalassiosira oceanica</name>
    <name type="common">Marine diatom</name>
    <dbReference type="NCBI Taxonomy" id="159749"/>
    <lineage>
        <taxon>Eukaryota</taxon>
        <taxon>Sar</taxon>
        <taxon>Stramenopiles</taxon>
        <taxon>Ochrophyta</taxon>
        <taxon>Bacillariophyta</taxon>
        <taxon>Coscinodiscophyceae</taxon>
        <taxon>Thalassiosirophycidae</taxon>
        <taxon>Thalassiosirales</taxon>
        <taxon>Thalassiosiraceae</taxon>
        <taxon>Thalassiosira</taxon>
    </lineage>
</organism>
<feature type="region of interest" description="Disordered" evidence="1">
    <location>
        <begin position="21"/>
        <end position="72"/>
    </location>
</feature>
<keyword evidence="3" id="KW-1185">Reference proteome</keyword>
<dbReference type="Proteomes" id="UP000266841">
    <property type="component" value="Unassembled WGS sequence"/>
</dbReference>
<protein>
    <submittedName>
        <fullName evidence="2">Uncharacterized protein</fullName>
    </submittedName>
</protein>
<dbReference type="EMBL" id="AGNL01014715">
    <property type="protein sequence ID" value="EJK66579.1"/>
    <property type="molecule type" value="Genomic_DNA"/>
</dbReference>
<feature type="non-terminal residue" evidence="2">
    <location>
        <position position="1"/>
    </location>
</feature>
<gene>
    <name evidence="2" type="ORF">THAOC_12494</name>
</gene>